<protein>
    <submittedName>
        <fullName evidence="2">Uncharacterized protein</fullName>
    </submittedName>
</protein>
<accession>A0A269T7N0</accession>
<reference evidence="3 4" key="1">
    <citation type="submission" date="2018-08" db="EMBL/GenBank/DDBJ databases">
        <title>A genome reference for cultivated species of the human gut microbiota.</title>
        <authorList>
            <person name="Zou Y."/>
            <person name="Xue W."/>
            <person name="Luo G."/>
        </authorList>
    </citation>
    <scope>NUCLEOTIDE SEQUENCE [LARGE SCALE GENOMIC DNA]</scope>
    <source>
        <strain evidence="2 4">TF06-45A</strain>
        <strain evidence="1 3">TF08-4AC</strain>
    </source>
</reference>
<dbReference type="Proteomes" id="UP000261288">
    <property type="component" value="Unassembled WGS sequence"/>
</dbReference>
<evidence type="ECO:0000313" key="2">
    <source>
        <dbReference type="EMBL" id="RGL46362.1"/>
    </source>
</evidence>
<dbReference type="AlphaFoldDB" id="A0A269T7N0"/>
<dbReference type="EMBL" id="QSRZ01000010">
    <property type="protein sequence ID" value="RGL46362.1"/>
    <property type="molecule type" value="Genomic_DNA"/>
</dbReference>
<dbReference type="Proteomes" id="UP000261186">
    <property type="component" value="Unassembled WGS sequence"/>
</dbReference>
<comment type="caution">
    <text evidence="2">The sequence shown here is derived from an EMBL/GenBank/DDBJ whole genome shotgun (WGS) entry which is preliminary data.</text>
</comment>
<organism evidence="2 4">
    <name type="scientific">Bifidobacterium longum</name>
    <dbReference type="NCBI Taxonomy" id="216816"/>
    <lineage>
        <taxon>Bacteria</taxon>
        <taxon>Bacillati</taxon>
        <taxon>Actinomycetota</taxon>
        <taxon>Actinomycetes</taxon>
        <taxon>Bifidobacteriales</taxon>
        <taxon>Bifidobacteriaceae</taxon>
        <taxon>Bifidobacterium</taxon>
    </lineage>
</organism>
<proteinExistence type="predicted"/>
<evidence type="ECO:0000313" key="3">
    <source>
        <dbReference type="Proteomes" id="UP000261186"/>
    </source>
</evidence>
<gene>
    <name evidence="2" type="ORF">DXC63_09315</name>
    <name evidence="1" type="ORF">DXC85_10380</name>
</gene>
<evidence type="ECO:0000313" key="4">
    <source>
        <dbReference type="Proteomes" id="UP000261288"/>
    </source>
</evidence>
<name>A0A269T7N0_BIFLN</name>
<evidence type="ECO:0000313" key="1">
    <source>
        <dbReference type="EMBL" id="RGL00870.1"/>
    </source>
</evidence>
<sequence length="101" mass="11067">MPFRGIGIMDDDQRAALVGYLLMRPVVERIELCSQVQSQGRIRFLDYADVLLGQLATGVIPAVQNGAVDLFWVSGDLHVPVSVPMKAFLVLADDCPRILGK</sequence>
<dbReference type="EMBL" id="QSRH01000017">
    <property type="protein sequence ID" value="RGL00870.1"/>
    <property type="molecule type" value="Genomic_DNA"/>
</dbReference>